<evidence type="ECO:0000256" key="1">
    <source>
        <dbReference type="SAM" id="Phobius"/>
    </source>
</evidence>
<proteinExistence type="predicted"/>
<protein>
    <submittedName>
        <fullName evidence="2">Uncharacterized protein</fullName>
    </submittedName>
</protein>
<keyword evidence="2" id="KW-0496">Mitochondrion</keyword>
<feature type="transmembrane region" description="Helical" evidence="1">
    <location>
        <begin position="96"/>
        <end position="119"/>
    </location>
</feature>
<dbReference type="AlphaFoldDB" id="A0A2C8D188"/>
<feature type="transmembrane region" description="Helical" evidence="1">
    <location>
        <begin position="56"/>
        <end position="75"/>
    </location>
</feature>
<gene>
    <name evidence="2" type="primary">orf120</name>
</gene>
<sequence length="120" mass="14367">MMIFNNFIELIRYVFLHSVQLQLIFNKYSCIAASLWKNYLRWLVSPFFNARLYQFLSIVFIYVFVQPIQIDWSLYIDPLRDLLLNQGLSQYIKGKILIYLLSMAIAIDLYGDLGFIYIYL</sequence>
<dbReference type="EMBL" id="LT906309">
    <property type="protein sequence ID" value="SNU77011.1"/>
    <property type="molecule type" value="Genomic_DNA"/>
</dbReference>
<keyword evidence="1" id="KW-0472">Membrane</keyword>
<dbReference type="EMBL" id="LT906308">
    <property type="protein sequence ID" value="SNU76990.1"/>
    <property type="molecule type" value="Genomic_DNA"/>
</dbReference>
<keyword evidence="1" id="KW-1133">Transmembrane helix</keyword>
<reference evidence="2" key="1">
    <citation type="submission" date="2016-12" db="EMBL/GenBank/DDBJ databases">
        <title>Recombination within an asexual species: what the mitochondrial genomes reveal in the Fusarium oxysporum species complex.</title>
        <authorList>
            <person name="Brankovics B."/>
            <person name="Van Dam P."/>
            <person name="Rep M."/>
            <person name="De Hoog G.S."/>
            <person name="Van der Lee T.A.J."/>
            <person name="Waalwijk C."/>
            <person name="Van Diepeningen A.D."/>
        </authorList>
    </citation>
    <scope>NUCLEOTIDE SEQUENCE</scope>
    <source>
        <strain evidence="2">Foc011</strain>
        <strain evidence="3">Foc013</strain>
    </source>
</reference>
<evidence type="ECO:0000313" key="3">
    <source>
        <dbReference type="EMBL" id="SNU77011.1"/>
    </source>
</evidence>
<geneLocation type="mitochondrion" evidence="2"/>
<accession>A0A2C8D188</accession>
<name>A0A2C8D188_FUSOX</name>
<evidence type="ECO:0000313" key="2">
    <source>
        <dbReference type="EMBL" id="SNU76990.1"/>
    </source>
</evidence>
<keyword evidence="1" id="KW-0812">Transmembrane</keyword>
<organism evidence="2">
    <name type="scientific">Fusarium oxysporum f. sp. cucumerinum</name>
    <dbReference type="NCBI Taxonomy" id="5508"/>
    <lineage>
        <taxon>Eukaryota</taxon>
        <taxon>Fungi</taxon>
        <taxon>Dikarya</taxon>
        <taxon>Ascomycota</taxon>
        <taxon>Pezizomycotina</taxon>
        <taxon>Sordariomycetes</taxon>
        <taxon>Hypocreomycetidae</taxon>
        <taxon>Hypocreales</taxon>
        <taxon>Nectriaceae</taxon>
        <taxon>Fusarium</taxon>
        <taxon>Fusarium oxysporum species complex</taxon>
    </lineage>
</organism>